<dbReference type="KEGG" id="ade:Adeh_1368"/>
<dbReference type="STRING" id="290397.Adeh_1368"/>
<feature type="domain" description="Response regulatory" evidence="3">
    <location>
        <begin position="154"/>
        <end position="267"/>
    </location>
</feature>
<gene>
    <name evidence="4" type="ordered locus">Adeh_1368</name>
</gene>
<dbReference type="OrthoDB" id="9808843at2"/>
<dbReference type="SMART" id="SM00448">
    <property type="entry name" value="REC"/>
    <property type="match status" value="2"/>
</dbReference>
<feature type="modified residue" description="4-aspartylphosphate" evidence="2">
    <location>
        <position position="52"/>
    </location>
</feature>
<dbReference type="PANTHER" id="PTHR44591">
    <property type="entry name" value="STRESS RESPONSE REGULATOR PROTEIN 1"/>
    <property type="match status" value="1"/>
</dbReference>
<dbReference type="InterPro" id="IPR050595">
    <property type="entry name" value="Bact_response_regulator"/>
</dbReference>
<dbReference type="InterPro" id="IPR011006">
    <property type="entry name" value="CheY-like_superfamily"/>
</dbReference>
<dbReference type="RefSeq" id="WP_011420425.1">
    <property type="nucleotide sequence ID" value="NC_007760.1"/>
</dbReference>
<evidence type="ECO:0000313" key="4">
    <source>
        <dbReference type="EMBL" id="ABC81142.1"/>
    </source>
</evidence>
<evidence type="ECO:0000256" key="1">
    <source>
        <dbReference type="ARBA" id="ARBA00022553"/>
    </source>
</evidence>
<organism evidence="4 5">
    <name type="scientific">Anaeromyxobacter dehalogenans (strain 2CP-C)</name>
    <dbReference type="NCBI Taxonomy" id="290397"/>
    <lineage>
        <taxon>Bacteria</taxon>
        <taxon>Pseudomonadati</taxon>
        <taxon>Myxococcota</taxon>
        <taxon>Myxococcia</taxon>
        <taxon>Myxococcales</taxon>
        <taxon>Cystobacterineae</taxon>
        <taxon>Anaeromyxobacteraceae</taxon>
        <taxon>Anaeromyxobacter</taxon>
    </lineage>
</organism>
<dbReference type="EMBL" id="CP000251">
    <property type="protein sequence ID" value="ABC81142.1"/>
    <property type="molecule type" value="Genomic_DNA"/>
</dbReference>
<dbReference type="InterPro" id="IPR001789">
    <property type="entry name" value="Sig_transdc_resp-reg_receiver"/>
</dbReference>
<dbReference type="Gene3D" id="3.40.50.2300">
    <property type="match status" value="2"/>
</dbReference>
<dbReference type="Proteomes" id="UP000001935">
    <property type="component" value="Chromosome"/>
</dbReference>
<name>Q2IQQ6_ANADE</name>
<dbReference type="Pfam" id="PF00072">
    <property type="entry name" value="Response_reg"/>
    <property type="match status" value="2"/>
</dbReference>
<dbReference type="GO" id="GO:0000160">
    <property type="term" value="P:phosphorelay signal transduction system"/>
    <property type="evidence" value="ECO:0007669"/>
    <property type="project" value="InterPro"/>
</dbReference>
<dbReference type="SUPFAM" id="SSF52172">
    <property type="entry name" value="CheY-like"/>
    <property type="match status" value="2"/>
</dbReference>
<feature type="modified residue" description="4-aspartylphosphate" evidence="2">
    <location>
        <position position="202"/>
    </location>
</feature>
<feature type="domain" description="Response regulatory" evidence="3">
    <location>
        <begin position="3"/>
        <end position="117"/>
    </location>
</feature>
<evidence type="ECO:0000313" key="5">
    <source>
        <dbReference type="Proteomes" id="UP000001935"/>
    </source>
</evidence>
<sequence>MPAILTVDDSRAVRTIVGKQVKELGFDVLEAEDGVQGLEQLAQAQVDLVLLDVTMPNMDGPAMLQSMRDGGNQTPVIMLTSESKRSIVAGAMKLGIADYILKPFKPEELRSKVLSVLQGEGGVGGLGAEPIAEAAPAEVAAAGPAAPAGGRFVDVLVVDDMENVQKKLRSMVPQHVSLNGYTSAASALAACRERVYRVVLVDTEIPDVNSAVLAQQIRVLQPHAALVALALRTANDVTKEVREQGFDDVLFKPFRPETIDDFLLQYFDNQDFLQIEDNVLRLAPFAGRADKVDRFYNRVHAVFAGALEKVAAACYDEVVLDVGTPPLEGDRLPKLVNAVAEKARDFGMSLALVGAPEVRKALGGYTETKDLRLFATVQEARAGGAA</sequence>
<dbReference type="eggNOG" id="COG3706">
    <property type="taxonomic scope" value="Bacteria"/>
</dbReference>
<accession>Q2IQQ6</accession>
<dbReference type="AlphaFoldDB" id="Q2IQQ6"/>
<proteinExistence type="predicted"/>
<keyword evidence="1 2" id="KW-0597">Phosphoprotein</keyword>
<dbReference type="PANTHER" id="PTHR44591:SF25">
    <property type="entry name" value="CHEMOTAXIS TWO-COMPONENT RESPONSE REGULATOR"/>
    <property type="match status" value="1"/>
</dbReference>
<dbReference type="PROSITE" id="PS50110">
    <property type="entry name" value="RESPONSE_REGULATORY"/>
    <property type="match status" value="2"/>
</dbReference>
<evidence type="ECO:0000259" key="3">
    <source>
        <dbReference type="PROSITE" id="PS50110"/>
    </source>
</evidence>
<dbReference type="eggNOG" id="COG0745">
    <property type="taxonomic scope" value="Bacteria"/>
</dbReference>
<protein>
    <submittedName>
        <fullName evidence="4">Response regulator receiver domain protein (CheY-like)</fullName>
    </submittedName>
</protein>
<dbReference type="HOGENOM" id="CLU_716967_0_0_7"/>
<evidence type="ECO:0000256" key="2">
    <source>
        <dbReference type="PROSITE-ProRule" id="PRU00169"/>
    </source>
</evidence>
<reference evidence="4" key="1">
    <citation type="submission" date="2006-01" db="EMBL/GenBank/DDBJ databases">
        <title>Complete sequence of Anaeromyxobacter dehalogenans 2CP-C.</title>
        <authorList>
            <consortium name="US DOE Joint Genome Institute"/>
            <person name="Copeland A."/>
            <person name="Lucas S."/>
            <person name="Lapidus A."/>
            <person name="Barry K."/>
            <person name="Detter J.C."/>
            <person name="Glavina T."/>
            <person name="Hammon N."/>
            <person name="Israni S."/>
            <person name="Pitluck S."/>
            <person name="Brettin T."/>
            <person name="Bruce D."/>
            <person name="Han C."/>
            <person name="Tapia R."/>
            <person name="Gilna P."/>
            <person name="Kiss H."/>
            <person name="Schmutz J."/>
            <person name="Larimer F."/>
            <person name="Land M."/>
            <person name="Kyrpides N."/>
            <person name="Anderson I."/>
            <person name="Sanford R.A."/>
            <person name="Ritalahti K.M."/>
            <person name="Thomas H.S."/>
            <person name="Kirby J.R."/>
            <person name="Zhulin I.B."/>
            <person name="Loeffler F.E."/>
            <person name="Richardson P."/>
        </authorList>
    </citation>
    <scope>NUCLEOTIDE SEQUENCE</scope>
    <source>
        <strain evidence="4">2CP-C</strain>
    </source>
</reference>